<dbReference type="NCBIfam" id="NF047798">
    <property type="entry name" value="leader_Chryseo"/>
    <property type="match status" value="1"/>
</dbReference>
<dbReference type="RefSeq" id="WP_345200544.1">
    <property type="nucleotide sequence ID" value="NZ_BAABHX010000001.1"/>
</dbReference>
<keyword evidence="2" id="KW-1185">Reference proteome</keyword>
<comment type="caution">
    <text evidence="1">The sequence shown here is derived from an EMBL/GenBank/DDBJ whole genome shotgun (WGS) entry which is preliminary data.</text>
</comment>
<evidence type="ECO:0000313" key="1">
    <source>
        <dbReference type="EMBL" id="GAA5086619.1"/>
    </source>
</evidence>
<gene>
    <name evidence="1" type="ORF">GCM10023210_08680</name>
</gene>
<evidence type="ECO:0000313" key="2">
    <source>
        <dbReference type="Proteomes" id="UP001500353"/>
    </source>
</evidence>
<dbReference type="InterPro" id="IPR058074">
    <property type="entry name" value="Bacteriocin-like"/>
</dbReference>
<dbReference type="Proteomes" id="UP001500353">
    <property type="component" value="Unassembled WGS sequence"/>
</dbReference>
<evidence type="ECO:0008006" key="3">
    <source>
        <dbReference type="Google" id="ProtNLM"/>
    </source>
</evidence>
<organism evidence="1 2">
    <name type="scientific">Chryseobacterium ginsengisoli</name>
    <dbReference type="NCBI Taxonomy" id="363853"/>
    <lineage>
        <taxon>Bacteria</taxon>
        <taxon>Pseudomonadati</taxon>
        <taxon>Bacteroidota</taxon>
        <taxon>Flavobacteriia</taxon>
        <taxon>Flavobacteriales</taxon>
        <taxon>Weeksellaceae</taxon>
        <taxon>Chryseobacterium group</taxon>
        <taxon>Chryseobacterium</taxon>
    </lineage>
</organism>
<reference evidence="2" key="1">
    <citation type="journal article" date="2019" name="Int. J. Syst. Evol. Microbiol.">
        <title>The Global Catalogue of Microorganisms (GCM) 10K type strain sequencing project: providing services to taxonomists for standard genome sequencing and annotation.</title>
        <authorList>
            <consortium name="The Broad Institute Genomics Platform"/>
            <consortium name="The Broad Institute Genome Sequencing Center for Infectious Disease"/>
            <person name="Wu L."/>
            <person name="Ma J."/>
        </authorList>
    </citation>
    <scope>NUCLEOTIDE SEQUENCE [LARGE SCALE GENOMIC DNA]</scope>
    <source>
        <strain evidence="2">JCM 18019</strain>
    </source>
</reference>
<proteinExistence type="predicted"/>
<dbReference type="EMBL" id="BAABHX010000001">
    <property type="protein sequence ID" value="GAA5086619.1"/>
    <property type="molecule type" value="Genomic_DNA"/>
</dbReference>
<accession>A0ABP9LW00</accession>
<name>A0ABP9LW00_9FLAO</name>
<protein>
    <recommendedName>
        <fullName evidence="3">Bacteriocin</fullName>
    </recommendedName>
</protein>
<sequence>MKNLKKLKRNELKNLTGGGKICYCLVSPDPCYDLNVNNQGRPYVFNCCTSTCEQQGPF</sequence>